<comment type="caution">
    <text evidence="3">The sequence shown here is derived from an EMBL/GenBank/DDBJ whole genome shotgun (WGS) entry which is preliminary data.</text>
</comment>
<feature type="chain" id="PRO_5019451086" description="SusE outer membrane protein domain-containing protein" evidence="1">
    <location>
        <begin position="23"/>
        <end position="339"/>
    </location>
</feature>
<name>A0A419SBF2_9SPHI</name>
<gene>
    <name evidence="3" type="ORF">BCY91_00565</name>
</gene>
<proteinExistence type="predicted"/>
<dbReference type="EMBL" id="MBTA01000001">
    <property type="protein sequence ID" value="RKD20152.1"/>
    <property type="molecule type" value="Genomic_DNA"/>
</dbReference>
<dbReference type="InterPro" id="IPR025970">
    <property type="entry name" value="SusE"/>
</dbReference>
<evidence type="ECO:0000313" key="3">
    <source>
        <dbReference type="EMBL" id="RKD20152.1"/>
    </source>
</evidence>
<dbReference type="Gene3D" id="2.60.40.3620">
    <property type="match status" value="2"/>
</dbReference>
<dbReference type="CDD" id="cd12956">
    <property type="entry name" value="CBM_SusE-F_like"/>
    <property type="match status" value="1"/>
</dbReference>
<dbReference type="Pfam" id="PF14292">
    <property type="entry name" value="SusE"/>
    <property type="match status" value="1"/>
</dbReference>
<dbReference type="OrthoDB" id="975117at2"/>
<feature type="domain" description="SusE outer membrane protein" evidence="2">
    <location>
        <begin position="23"/>
        <end position="129"/>
    </location>
</feature>
<dbReference type="AlphaFoldDB" id="A0A419SBF2"/>
<keyword evidence="1" id="KW-0732">Signal</keyword>
<dbReference type="PROSITE" id="PS51257">
    <property type="entry name" value="PROKAR_LIPOPROTEIN"/>
    <property type="match status" value="1"/>
</dbReference>
<protein>
    <recommendedName>
        <fullName evidence="2">SusE outer membrane protein domain-containing protein</fullName>
    </recommendedName>
</protein>
<accession>A0A419SBF2</accession>
<sequence>MKKIFKHLAILALTAVTFTACEKDEVKSTVSAGTAATLSASADNVVMDKTLLDKDVITFSLQPATFGYDAAVDNILQLSPKGQNFENPKEVILDANATQKTYKGLDFNNLLLALNLSTATSTDVEVRLKSSVSSKIDAVYSNVITIKAKPFPLTAWVYVPGAYQGWEPTTADSLISATGNGVYVGVIPFDGGNFKITPQKKWDVAYGDAGGGKISTSGGDISSGSAGAKEVTVDLNNNTIAIKPLVWSIVGDGTQVGWPPASGPYDEQDMKFINDGKGLWKKTITLVNGAIKFRKNHDWGTNFGGDGNGNLTGDNIPVTAGTYTVTLDIPNNKYSIVKN</sequence>
<reference evidence="3 4" key="1">
    <citation type="submission" date="2016-07" db="EMBL/GenBank/DDBJ databases">
        <title>Genome of Pelobium manganitolerans.</title>
        <authorList>
            <person name="Wu S."/>
            <person name="Wang G."/>
        </authorList>
    </citation>
    <scope>NUCLEOTIDE SEQUENCE [LARGE SCALE GENOMIC DNA]</scope>
    <source>
        <strain evidence="3 4">YS-25</strain>
    </source>
</reference>
<dbReference type="Proteomes" id="UP000283433">
    <property type="component" value="Unassembled WGS sequence"/>
</dbReference>
<evidence type="ECO:0000256" key="1">
    <source>
        <dbReference type="SAM" id="SignalP"/>
    </source>
</evidence>
<evidence type="ECO:0000313" key="4">
    <source>
        <dbReference type="Proteomes" id="UP000283433"/>
    </source>
</evidence>
<evidence type="ECO:0000259" key="2">
    <source>
        <dbReference type="Pfam" id="PF14292"/>
    </source>
</evidence>
<feature type="signal peptide" evidence="1">
    <location>
        <begin position="1"/>
        <end position="22"/>
    </location>
</feature>
<dbReference type="CDD" id="cd12967">
    <property type="entry name" value="CBM_SusE-F_like_u1"/>
    <property type="match status" value="1"/>
</dbReference>
<dbReference type="RefSeq" id="WP_120180066.1">
    <property type="nucleotide sequence ID" value="NZ_MBTA01000001.1"/>
</dbReference>
<organism evidence="3 4">
    <name type="scientific">Pelobium manganitolerans</name>
    <dbReference type="NCBI Taxonomy" id="1842495"/>
    <lineage>
        <taxon>Bacteria</taxon>
        <taxon>Pseudomonadati</taxon>
        <taxon>Bacteroidota</taxon>
        <taxon>Sphingobacteriia</taxon>
        <taxon>Sphingobacteriales</taxon>
        <taxon>Sphingobacteriaceae</taxon>
        <taxon>Pelobium</taxon>
    </lineage>
</organism>
<keyword evidence="4" id="KW-1185">Reference proteome</keyword>